<evidence type="ECO:0000256" key="8">
    <source>
        <dbReference type="ARBA" id="ARBA00023136"/>
    </source>
</evidence>
<feature type="transmembrane region" description="Helical" evidence="9">
    <location>
        <begin position="199"/>
        <end position="221"/>
    </location>
</feature>
<evidence type="ECO:0000259" key="10">
    <source>
        <dbReference type="PROSITE" id="PS50928"/>
    </source>
</evidence>
<evidence type="ECO:0000256" key="9">
    <source>
        <dbReference type="RuleBase" id="RU363032"/>
    </source>
</evidence>
<dbReference type="SUPFAM" id="SSF161098">
    <property type="entry name" value="MetI-like"/>
    <property type="match status" value="1"/>
</dbReference>
<dbReference type="InterPro" id="IPR043429">
    <property type="entry name" value="ArtM/GltK/GlnP/TcyL/YhdX-like"/>
</dbReference>
<dbReference type="GO" id="GO:0022857">
    <property type="term" value="F:transmembrane transporter activity"/>
    <property type="evidence" value="ECO:0007669"/>
    <property type="project" value="InterPro"/>
</dbReference>
<evidence type="ECO:0000256" key="4">
    <source>
        <dbReference type="ARBA" id="ARBA00022475"/>
    </source>
</evidence>
<name>A0A511N0M0_DEIC1</name>
<evidence type="ECO:0000313" key="11">
    <source>
        <dbReference type="EMBL" id="GEM45997.1"/>
    </source>
</evidence>
<keyword evidence="7 9" id="KW-1133">Transmembrane helix</keyword>
<protein>
    <submittedName>
        <fullName evidence="11">ABC transporter permease</fullName>
    </submittedName>
</protein>
<feature type="transmembrane region" description="Helical" evidence="9">
    <location>
        <begin position="128"/>
        <end position="145"/>
    </location>
</feature>
<dbReference type="PROSITE" id="PS50928">
    <property type="entry name" value="ABC_TM1"/>
    <property type="match status" value="1"/>
</dbReference>
<evidence type="ECO:0000256" key="3">
    <source>
        <dbReference type="ARBA" id="ARBA00022448"/>
    </source>
</evidence>
<reference evidence="11 12" key="1">
    <citation type="submission" date="2019-07" db="EMBL/GenBank/DDBJ databases">
        <title>Whole genome shotgun sequence of Deinococcus cellulosilyticus NBRC 106333.</title>
        <authorList>
            <person name="Hosoyama A."/>
            <person name="Uohara A."/>
            <person name="Ohji S."/>
            <person name="Ichikawa N."/>
        </authorList>
    </citation>
    <scope>NUCLEOTIDE SEQUENCE [LARGE SCALE GENOMIC DNA]</scope>
    <source>
        <strain evidence="11 12">NBRC 106333</strain>
    </source>
</reference>
<accession>A0A511N0M0</accession>
<keyword evidence="3 9" id="KW-0813">Transport</keyword>
<dbReference type="CDD" id="cd06261">
    <property type="entry name" value="TM_PBP2"/>
    <property type="match status" value="1"/>
</dbReference>
<dbReference type="EMBL" id="BJXB01000006">
    <property type="protein sequence ID" value="GEM45997.1"/>
    <property type="molecule type" value="Genomic_DNA"/>
</dbReference>
<feature type="transmembrane region" description="Helical" evidence="9">
    <location>
        <begin position="12"/>
        <end position="34"/>
    </location>
</feature>
<dbReference type="RefSeq" id="WP_146883801.1">
    <property type="nucleotide sequence ID" value="NZ_BJXB01000006.1"/>
</dbReference>
<feature type="domain" description="ABC transmembrane type-1" evidence="10">
    <location>
        <begin position="80"/>
        <end position="360"/>
    </location>
</feature>
<dbReference type="PANTHER" id="PTHR30614">
    <property type="entry name" value="MEMBRANE COMPONENT OF AMINO ACID ABC TRANSPORTER"/>
    <property type="match status" value="1"/>
</dbReference>
<gene>
    <name evidence="11" type="ORF">DC3_16320</name>
</gene>
<feature type="transmembrane region" description="Helical" evidence="9">
    <location>
        <begin position="280"/>
        <end position="299"/>
    </location>
</feature>
<keyword evidence="12" id="KW-1185">Reference proteome</keyword>
<keyword evidence="6" id="KW-0029">Amino-acid transport</keyword>
<evidence type="ECO:0000256" key="1">
    <source>
        <dbReference type="ARBA" id="ARBA00004651"/>
    </source>
</evidence>
<dbReference type="NCBIfam" id="TIGR01726">
    <property type="entry name" value="HEQRo_perm_3TM"/>
    <property type="match status" value="1"/>
</dbReference>
<feature type="transmembrane region" description="Helical" evidence="9">
    <location>
        <begin position="86"/>
        <end position="108"/>
    </location>
</feature>
<sequence>MEKIPFYRDTRYISILLQIIFLVLVIAALVILGLNMTRSLERQNLSFSFSFLTGPAGFQIAEGPAFDPSESYLKAFWVGIVNTLRVGLTGIVLATILGFVIGISRLSSNWLVNRLAFFYVEFFRNTPLLVQIFFFYIAVVLQLPAAKQGYNIPGWFYLSNAGMTIPGLIPTANSWTYVLLVLAGVAGSVFLARAIKNNLVGVLLPLVLAVVGWLILKPFGIDHPELGNFRVTGGSTLSAEFTALLVALVLYTSAFTGEIVRGAIQAIDKGQWEASRSLGLNYGQTLQLIIVPQALRILVPPLGNQYLNLMKNSSLAVAIAYPDVFNVASTAGNQSGNNLQAMTIILVVYLTISLIISMLINLYNRSFNIRGAR</sequence>
<keyword evidence="5 9" id="KW-0812">Transmembrane</keyword>
<comment type="subcellular location">
    <subcellularLocation>
        <location evidence="1 9">Cell membrane</location>
        <topology evidence="1 9">Multi-pass membrane protein</topology>
    </subcellularLocation>
</comment>
<dbReference type="GO" id="GO:0043190">
    <property type="term" value="C:ATP-binding cassette (ABC) transporter complex"/>
    <property type="evidence" value="ECO:0007669"/>
    <property type="project" value="InterPro"/>
</dbReference>
<dbReference type="InterPro" id="IPR000515">
    <property type="entry name" value="MetI-like"/>
</dbReference>
<dbReference type="InterPro" id="IPR035906">
    <property type="entry name" value="MetI-like_sf"/>
</dbReference>
<dbReference type="OrthoDB" id="9805999at2"/>
<comment type="similarity">
    <text evidence="2">Belongs to the binding-protein-dependent transport system permease family. HisMQ subfamily.</text>
</comment>
<dbReference type="InterPro" id="IPR010065">
    <property type="entry name" value="AA_ABC_transptr_permease_3TM"/>
</dbReference>
<feature type="transmembrane region" description="Helical" evidence="9">
    <location>
        <begin position="175"/>
        <end position="192"/>
    </location>
</feature>
<dbReference type="Pfam" id="PF00528">
    <property type="entry name" value="BPD_transp_1"/>
    <property type="match status" value="1"/>
</dbReference>
<dbReference type="Proteomes" id="UP000321306">
    <property type="component" value="Unassembled WGS sequence"/>
</dbReference>
<evidence type="ECO:0000313" key="12">
    <source>
        <dbReference type="Proteomes" id="UP000321306"/>
    </source>
</evidence>
<evidence type="ECO:0000256" key="6">
    <source>
        <dbReference type="ARBA" id="ARBA00022970"/>
    </source>
</evidence>
<dbReference type="GO" id="GO:0006865">
    <property type="term" value="P:amino acid transport"/>
    <property type="evidence" value="ECO:0007669"/>
    <property type="project" value="UniProtKB-KW"/>
</dbReference>
<keyword evidence="8 9" id="KW-0472">Membrane</keyword>
<evidence type="ECO:0000256" key="7">
    <source>
        <dbReference type="ARBA" id="ARBA00022989"/>
    </source>
</evidence>
<dbReference type="AlphaFoldDB" id="A0A511N0M0"/>
<evidence type="ECO:0000256" key="2">
    <source>
        <dbReference type="ARBA" id="ARBA00010072"/>
    </source>
</evidence>
<feature type="transmembrane region" description="Helical" evidence="9">
    <location>
        <begin position="341"/>
        <end position="363"/>
    </location>
</feature>
<comment type="caution">
    <text evidence="11">The sequence shown here is derived from an EMBL/GenBank/DDBJ whole genome shotgun (WGS) entry which is preliminary data.</text>
</comment>
<keyword evidence="4" id="KW-1003">Cell membrane</keyword>
<proteinExistence type="inferred from homology"/>
<organism evidence="11 12">
    <name type="scientific">Deinococcus cellulosilyticus (strain DSM 18568 / NBRC 106333 / KACC 11606 / 5516J-15)</name>
    <dbReference type="NCBI Taxonomy" id="1223518"/>
    <lineage>
        <taxon>Bacteria</taxon>
        <taxon>Thermotogati</taxon>
        <taxon>Deinococcota</taxon>
        <taxon>Deinococci</taxon>
        <taxon>Deinococcales</taxon>
        <taxon>Deinococcaceae</taxon>
        <taxon>Deinococcus</taxon>
    </lineage>
</organism>
<dbReference type="Gene3D" id="1.10.3720.10">
    <property type="entry name" value="MetI-like"/>
    <property type="match status" value="2"/>
</dbReference>
<evidence type="ECO:0000256" key="5">
    <source>
        <dbReference type="ARBA" id="ARBA00022692"/>
    </source>
</evidence>
<feature type="transmembrane region" description="Helical" evidence="9">
    <location>
        <begin position="241"/>
        <end position="260"/>
    </location>
</feature>
<dbReference type="PANTHER" id="PTHR30614:SF37">
    <property type="entry name" value="AMINO-ACID ABC TRANSPORTER PERMEASE PROTEIN YHDX-RELATED"/>
    <property type="match status" value="1"/>
</dbReference>